<dbReference type="EMBL" id="JACBZX010000001">
    <property type="protein sequence ID" value="NYG36353.1"/>
    <property type="molecule type" value="Genomic_DNA"/>
</dbReference>
<name>A0A852X6H4_9MICO</name>
<dbReference type="InterPro" id="IPR029068">
    <property type="entry name" value="Glyas_Bleomycin-R_OHBP_Dase"/>
</dbReference>
<dbReference type="Gene3D" id="3.10.180.10">
    <property type="entry name" value="2,3-Dihydroxybiphenyl 1,2-Dioxygenase, domain 1"/>
    <property type="match status" value="1"/>
</dbReference>
<accession>A0A852X6H4</accession>
<dbReference type="AlphaFoldDB" id="A0A852X6H4"/>
<evidence type="ECO:0000313" key="3">
    <source>
        <dbReference type="Proteomes" id="UP000592181"/>
    </source>
</evidence>
<dbReference type="SUPFAM" id="SSF54593">
    <property type="entry name" value="Glyoxalase/Bleomycin resistance protein/Dihydroxybiphenyl dioxygenase"/>
    <property type="match status" value="1"/>
</dbReference>
<reference evidence="2 3" key="1">
    <citation type="submission" date="2020-07" db="EMBL/GenBank/DDBJ databases">
        <title>Sequencing the genomes of 1000 actinobacteria strains.</title>
        <authorList>
            <person name="Klenk H.-P."/>
        </authorList>
    </citation>
    <scope>NUCLEOTIDE SEQUENCE [LARGE SCALE GENOMIC DNA]</scope>
    <source>
        <strain evidence="2 3">DSM 24723</strain>
    </source>
</reference>
<protein>
    <submittedName>
        <fullName evidence="2">PhnB protein</fullName>
    </submittedName>
</protein>
<proteinExistence type="predicted"/>
<dbReference type="PANTHER" id="PTHR33990">
    <property type="entry name" value="PROTEIN YJDN-RELATED"/>
    <property type="match status" value="1"/>
</dbReference>
<evidence type="ECO:0000313" key="2">
    <source>
        <dbReference type="EMBL" id="NYG36353.1"/>
    </source>
</evidence>
<dbReference type="PANTHER" id="PTHR33990:SF1">
    <property type="entry name" value="PROTEIN YJDN"/>
    <property type="match status" value="1"/>
</dbReference>
<sequence>MTSTLTPYVQFPERCREALEFYASVLGGTPQIMTFGDMDPTAGEHADKVMHAYLRTDDGYELMASDSAPGMPVDHGASIAMSLSGDDERLREHFAGLSEGGQVEVPLETQMWGDEFGMFTDRFGVRWMVNLQGPGEQAG</sequence>
<dbReference type="CDD" id="cd06588">
    <property type="entry name" value="PhnB_like"/>
    <property type="match status" value="1"/>
</dbReference>
<dbReference type="InterPro" id="IPR028973">
    <property type="entry name" value="PhnB-like"/>
</dbReference>
<dbReference type="Proteomes" id="UP000592181">
    <property type="component" value="Unassembled WGS sequence"/>
</dbReference>
<feature type="domain" description="Glyoxalase/fosfomycin resistance/dioxygenase" evidence="1">
    <location>
        <begin position="9"/>
        <end position="129"/>
    </location>
</feature>
<comment type="caution">
    <text evidence="2">The sequence shown here is derived from an EMBL/GenBank/DDBJ whole genome shotgun (WGS) entry which is preliminary data.</text>
</comment>
<dbReference type="Pfam" id="PF00903">
    <property type="entry name" value="Glyoxalase"/>
    <property type="match status" value="1"/>
</dbReference>
<gene>
    <name evidence="2" type="ORF">BJY28_000822</name>
</gene>
<organism evidence="2 3">
    <name type="scientific">Janibacter alkaliphilus</name>
    <dbReference type="NCBI Taxonomy" id="1069963"/>
    <lineage>
        <taxon>Bacteria</taxon>
        <taxon>Bacillati</taxon>
        <taxon>Actinomycetota</taxon>
        <taxon>Actinomycetes</taxon>
        <taxon>Micrococcales</taxon>
        <taxon>Intrasporangiaceae</taxon>
        <taxon>Janibacter</taxon>
    </lineage>
</organism>
<dbReference type="InterPro" id="IPR004360">
    <property type="entry name" value="Glyas_Fos-R_dOase_dom"/>
</dbReference>
<dbReference type="RefSeq" id="WP_179461874.1">
    <property type="nucleotide sequence ID" value="NZ_JACBZX010000001.1"/>
</dbReference>
<evidence type="ECO:0000259" key="1">
    <source>
        <dbReference type="Pfam" id="PF00903"/>
    </source>
</evidence>
<keyword evidence="3" id="KW-1185">Reference proteome</keyword>